<proteinExistence type="predicted"/>
<sequence length="30" mass="3496">MLYRSWTSGNTYSVCGEVWRCYNFSLTALS</sequence>
<accession>A0A182S2Q4</accession>
<name>A0A182S2Q4_ANOFN</name>
<dbReference type="EnsemblMetazoa" id="AFUN014723-RB">
    <property type="protein sequence ID" value="AFUN014723-PB"/>
    <property type="gene ID" value="AFUN014723"/>
</dbReference>
<evidence type="ECO:0000313" key="1">
    <source>
        <dbReference type="EnsemblMetazoa" id="AFUN014723-PB"/>
    </source>
</evidence>
<organism evidence="1">
    <name type="scientific">Anopheles funestus</name>
    <name type="common">African malaria mosquito</name>
    <dbReference type="NCBI Taxonomy" id="62324"/>
    <lineage>
        <taxon>Eukaryota</taxon>
        <taxon>Metazoa</taxon>
        <taxon>Ecdysozoa</taxon>
        <taxon>Arthropoda</taxon>
        <taxon>Hexapoda</taxon>
        <taxon>Insecta</taxon>
        <taxon>Pterygota</taxon>
        <taxon>Neoptera</taxon>
        <taxon>Endopterygota</taxon>
        <taxon>Diptera</taxon>
        <taxon>Nematocera</taxon>
        <taxon>Culicoidea</taxon>
        <taxon>Culicidae</taxon>
        <taxon>Anophelinae</taxon>
        <taxon>Anopheles</taxon>
    </lineage>
</organism>
<reference evidence="1" key="1">
    <citation type="submission" date="2020-05" db="UniProtKB">
        <authorList>
            <consortium name="EnsemblMetazoa"/>
        </authorList>
    </citation>
    <scope>IDENTIFICATION</scope>
    <source>
        <strain evidence="1">FUMOZ</strain>
    </source>
</reference>
<dbReference type="VEuPathDB" id="VectorBase:AFUN014723"/>
<protein>
    <submittedName>
        <fullName evidence="1">Uncharacterized protein</fullName>
    </submittedName>
</protein>
<dbReference type="AlphaFoldDB" id="A0A182S2Q4"/>